<feature type="compositionally biased region" description="Polar residues" evidence="1">
    <location>
        <begin position="28"/>
        <end position="37"/>
    </location>
</feature>
<evidence type="ECO:0000256" key="1">
    <source>
        <dbReference type="SAM" id="MobiDB-lite"/>
    </source>
</evidence>
<dbReference type="EMBL" id="JAYKXN010000001">
    <property type="protein sequence ID" value="KAK7317909.1"/>
    <property type="molecule type" value="Genomic_DNA"/>
</dbReference>
<protein>
    <submittedName>
        <fullName evidence="2">Uncharacterized protein</fullName>
    </submittedName>
</protein>
<organism evidence="2 3">
    <name type="scientific">Clitoria ternatea</name>
    <name type="common">Butterfly pea</name>
    <dbReference type="NCBI Taxonomy" id="43366"/>
    <lineage>
        <taxon>Eukaryota</taxon>
        <taxon>Viridiplantae</taxon>
        <taxon>Streptophyta</taxon>
        <taxon>Embryophyta</taxon>
        <taxon>Tracheophyta</taxon>
        <taxon>Spermatophyta</taxon>
        <taxon>Magnoliopsida</taxon>
        <taxon>eudicotyledons</taxon>
        <taxon>Gunneridae</taxon>
        <taxon>Pentapetalae</taxon>
        <taxon>rosids</taxon>
        <taxon>fabids</taxon>
        <taxon>Fabales</taxon>
        <taxon>Fabaceae</taxon>
        <taxon>Papilionoideae</taxon>
        <taxon>50 kb inversion clade</taxon>
        <taxon>NPAAA clade</taxon>
        <taxon>indigoferoid/millettioid clade</taxon>
        <taxon>Phaseoleae</taxon>
        <taxon>Clitoria</taxon>
    </lineage>
</organism>
<dbReference type="AlphaFoldDB" id="A0AAN9KIP5"/>
<name>A0AAN9KIP5_CLITE</name>
<dbReference type="Proteomes" id="UP001359559">
    <property type="component" value="Unassembled WGS sequence"/>
</dbReference>
<feature type="compositionally biased region" description="Basic residues" evidence="1">
    <location>
        <begin position="41"/>
        <end position="50"/>
    </location>
</feature>
<keyword evidence="3" id="KW-1185">Reference proteome</keyword>
<feature type="compositionally biased region" description="Polar residues" evidence="1">
    <location>
        <begin position="82"/>
        <end position="106"/>
    </location>
</feature>
<proteinExistence type="predicted"/>
<feature type="compositionally biased region" description="Basic and acidic residues" evidence="1">
    <location>
        <begin position="60"/>
        <end position="76"/>
    </location>
</feature>
<feature type="region of interest" description="Disordered" evidence="1">
    <location>
        <begin position="28"/>
        <end position="106"/>
    </location>
</feature>
<sequence>MLLKSASLAPNAIHVAANNKQILKRKSTTATLVTNEGPSDKHHKKKKKTSKFSAMPISEFLEKNNDHNEGENQLKEDEGDNQMEQLASQDSNQCETTLQSECQNSSKSAMNSYKSLFGKEKPGRVRCLGKTLTPTILKKNEEFAAIKKQHDSEIASQESKVGVMQNEMDGLKSIVKCLLGQSIPEWILMP</sequence>
<gene>
    <name evidence="2" type="ORF">RJT34_02528</name>
</gene>
<evidence type="ECO:0000313" key="3">
    <source>
        <dbReference type="Proteomes" id="UP001359559"/>
    </source>
</evidence>
<accession>A0AAN9KIP5</accession>
<reference evidence="2 3" key="1">
    <citation type="submission" date="2024-01" db="EMBL/GenBank/DDBJ databases">
        <title>The genomes of 5 underutilized Papilionoideae crops provide insights into root nodulation and disease resistance.</title>
        <authorList>
            <person name="Yuan L."/>
        </authorList>
    </citation>
    <scope>NUCLEOTIDE SEQUENCE [LARGE SCALE GENOMIC DNA]</scope>
    <source>
        <strain evidence="2">LY-2023</strain>
        <tissue evidence="2">Leaf</tissue>
    </source>
</reference>
<evidence type="ECO:0000313" key="2">
    <source>
        <dbReference type="EMBL" id="KAK7317909.1"/>
    </source>
</evidence>
<comment type="caution">
    <text evidence="2">The sequence shown here is derived from an EMBL/GenBank/DDBJ whole genome shotgun (WGS) entry which is preliminary data.</text>
</comment>